<dbReference type="Proteomes" id="UP001143347">
    <property type="component" value="Unassembled WGS sequence"/>
</dbReference>
<dbReference type="GO" id="GO:0003677">
    <property type="term" value="F:DNA binding"/>
    <property type="evidence" value="ECO:0007669"/>
    <property type="project" value="UniProtKB-KW"/>
</dbReference>
<dbReference type="InterPro" id="IPR029016">
    <property type="entry name" value="GAF-like_dom_sf"/>
</dbReference>
<protein>
    <submittedName>
        <fullName evidence="5">LuxR C-terminal-related transcriptional regulator</fullName>
    </submittedName>
</protein>
<evidence type="ECO:0000256" key="3">
    <source>
        <dbReference type="ARBA" id="ARBA00023163"/>
    </source>
</evidence>
<proteinExistence type="predicted"/>
<dbReference type="PANTHER" id="PTHR44688">
    <property type="entry name" value="DNA-BINDING TRANSCRIPTIONAL ACTIVATOR DEVR_DOSR"/>
    <property type="match status" value="1"/>
</dbReference>
<dbReference type="InterPro" id="IPR036388">
    <property type="entry name" value="WH-like_DNA-bd_sf"/>
</dbReference>
<dbReference type="GO" id="GO:0006355">
    <property type="term" value="P:regulation of DNA-templated transcription"/>
    <property type="evidence" value="ECO:0007669"/>
    <property type="project" value="InterPro"/>
</dbReference>
<dbReference type="Gene3D" id="1.10.10.10">
    <property type="entry name" value="Winged helix-like DNA-binding domain superfamily/Winged helix DNA-binding domain"/>
    <property type="match status" value="1"/>
</dbReference>
<evidence type="ECO:0000256" key="1">
    <source>
        <dbReference type="ARBA" id="ARBA00023015"/>
    </source>
</evidence>
<dbReference type="AlphaFoldDB" id="A0A9X3I612"/>
<dbReference type="Gene3D" id="3.30.450.40">
    <property type="match status" value="1"/>
</dbReference>
<keyword evidence="6" id="KW-1185">Reference proteome</keyword>
<dbReference type="Pfam" id="PF01590">
    <property type="entry name" value="GAF"/>
    <property type="match status" value="1"/>
</dbReference>
<gene>
    <name evidence="5" type="ORF">OSB52_20095</name>
</gene>
<dbReference type="InterPro" id="IPR016032">
    <property type="entry name" value="Sig_transdc_resp-reg_C-effctor"/>
</dbReference>
<evidence type="ECO:0000259" key="4">
    <source>
        <dbReference type="PROSITE" id="PS50043"/>
    </source>
</evidence>
<evidence type="ECO:0000313" key="6">
    <source>
        <dbReference type="Proteomes" id="UP001143347"/>
    </source>
</evidence>
<dbReference type="CDD" id="cd06170">
    <property type="entry name" value="LuxR_C_like"/>
    <property type="match status" value="1"/>
</dbReference>
<keyword evidence="1" id="KW-0805">Transcription regulation</keyword>
<organism evidence="5 6">
    <name type="scientific">Gordonia aquimaris</name>
    <dbReference type="NCBI Taxonomy" id="2984863"/>
    <lineage>
        <taxon>Bacteria</taxon>
        <taxon>Bacillati</taxon>
        <taxon>Actinomycetota</taxon>
        <taxon>Actinomycetes</taxon>
        <taxon>Mycobacteriales</taxon>
        <taxon>Gordoniaceae</taxon>
        <taxon>Gordonia</taxon>
    </lineage>
</organism>
<keyword evidence="3" id="KW-0804">Transcription</keyword>
<dbReference type="PANTHER" id="PTHR44688:SF16">
    <property type="entry name" value="DNA-BINDING TRANSCRIPTIONAL ACTIVATOR DEVR_DOSR"/>
    <property type="match status" value="1"/>
</dbReference>
<dbReference type="Pfam" id="PF00196">
    <property type="entry name" value="GerE"/>
    <property type="match status" value="1"/>
</dbReference>
<feature type="domain" description="HTH luxR-type" evidence="4">
    <location>
        <begin position="200"/>
        <end position="265"/>
    </location>
</feature>
<dbReference type="PROSITE" id="PS50043">
    <property type="entry name" value="HTH_LUXR_2"/>
    <property type="match status" value="1"/>
</dbReference>
<keyword evidence="2" id="KW-0238">DNA-binding</keyword>
<dbReference type="InterPro" id="IPR000792">
    <property type="entry name" value="Tscrpt_reg_LuxR_C"/>
</dbReference>
<dbReference type="InterPro" id="IPR003018">
    <property type="entry name" value="GAF"/>
</dbReference>
<reference evidence="5" key="1">
    <citation type="submission" date="2022-10" db="EMBL/GenBank/DDBJ databases">
        <title>WGS of marine actinomycetes from Thailand.</title>
        <authorList>
            <person name="Thawai C."/>
        </authorList>
    </citation>
    <scope>NUCLEOTIDE SEQUENCE</scope>
    <source>
        <strain evidence="5">SW21</strain>
    </source>
</reference>
<accession>A0A9X3I612</accession>
<dbReference type="SUPFAM" id="SSF55781">
    <property type="entry name" value="GAF domain-like"/>
    <property type="match status" value="1"/>
</dbReference>
<dbReference type="PRINTS" id="PR00038">
    <property type="entry name" value="HTHLUXR"/>
</dbReference>
<evidence type="ECO:0000256" key="2">
    <source>
        <dbReference type="ARBA" id="ARBA00023125"/>
    </source>
</evidence>
<dbReference type="RefSeq" id="WP_266063295.1">
    <property type="nucleotide sequence ID" value="NZ_JAPKFM010000026.1"/>
</dbReference>
<sequence length="269" mass="29018">MSETTSVRDALRRIRRSSGVSLAFAGMVSVPPTRQRQAVRLEHFEGATRGALNGVAVDVGHGLGGKVVTMRRPLAVDDYLRTPHITHRYNPIIATEGLGAMAAVPVIVDRSPIAVLYGAVHTDNPLGGRAFDILADEARALEQRIVAERLSVASPDRDELRDRLTDAYSRLRRLQRSVDDETLAAEIERIGDGLLDDTPDVNPAVRLTQREQDVLALAALGHGNARIAEELGIGVQTAKGYMKDAMAKLGATTRLEAVVLARRSGLLPG</sequence>
<evidence type="ECO:0000313" key="5">
    <source>
        <dbReference type="EMBL" id="MCX2966388.1"/>
    </source>
</evidence>
<dbReference type="EMBL" id="JAPKFM010000026">
    <property type="protein sequence ID" value="MCX2966388.1"/>
    <property type="molecule type" value="Genomic_DNA"/>
</dbReference>
<dbReference type="SMART" id="SM00421">
    <property type="entry name" value="HTH_LUXR"/>
    <property type="match status" value="1"/>
</dbReference>
<dbReference type="SUPFAM" id="SSF46894">
    <property type="entry name" value="C-terminal effector domain of the bipartite response regulators"/>
    <property type="match status" value="1"/>
</dbReference>
<name>A0A9X3I612_9ACTN</name>
<comment type="caution">
    <text evidence="5">The sequence shown here is derived from an EMBL/GenBank/DDBJ whole genome shotgun (WGS) entry which is preliminary data.</text>
</comment>